<dbReference type="RefSeq" id="WP_124080840.1">
    <property type="nucleotide sequence ID" value="NZ_UWPJ01000026.1"/>
</dbReference>
<feature type="transmembrane region" description="Helical" evidence="6">
    <location>
        <begin position="248"/>
        <end position="266"/>
    </location>
</feature>
<dbReference type="Gene3D" id="1.10.3730.20">
    <property type="match status" value="1"/>
</dbReference>
<keyword evidence="2" id="KW-1003">Cell membrane</keyword>
<dbReference type="EMBL" id="UWPJ01000026">
    <property type="protein sequence ID" value="VCU71362.1"/>
    <property type="molecule type" value="Genomic_DNA"/>
</dbReference>
<feature type="transmembrane region" description="Helical" evidence="6">
    <location>
        <begin position="188"/>
        <end position="207"/>
    </location>
</feature>
<name>A0A3P4B5N0_9BURK</name>
<keyword evidence="9" id="KW-1185">Reference proteome</keyword>
<dbReference type="OrthoDB" id="184388at2"/>
<keyword evidence="4 6" id="KW-1133">Transmembrane helix</keyword>
<evidence type="ECO:0000256" key="6">
    <source>
        <dbReference type="SAM" id="Phobius"/>
    </source>
</evidence>
<keyword evidence="3 6" id="KW-0812">Transmembrane</keyword>
<dbReference type="Proteomes" id="UP000277294">
    <property type="component" value="Unassembled WGS sequence"/>
</dbReference>
<feature type="transmembrane region" description="Helical" evidence="6">
    <location>
        <begin position="102"/>
        <end position="119"/>
    </location>
</feature>
<feature type="transmembrane region" description="Helical" evidence="6">
    <location>
        <begin position="38"/>
        <end position="59"/>
    </location>
</feature>
<dbReference type="InterPro" id="IPR037185">
    <property type="entry name" value="EmrE-like"/>
</dbReference>
<dbReference type="InterPro" id="IPR000620">
    <property type="entry name" value="EamA_dom"/>
</dbReference>
<keyword evidence="5 6" id="KW-0472">Membrane</keyword>
<gene>
    <name evidence="8" type="primary">yijE</name>
    <name evidence="8" type="ORF">PIGHUM_03445</name>
</gene>
<feature type="transmembrane region" description="Helical" evidence="6">
    <location>
        <begin position="272"/>
        <end position="290"/>
    </location>
</feature>
<dbReference type="InterPro" id="IPR050638">
    <property type="entry name" value="AA-Vitamin_Transporters"/>
</dbReference>
<feature type="domain" description="EamA" evidence="7">
    <location>
        <begin position="156"/>
        <end position="291"/>
    </location>
</feature>
<evidence type="ECO:0000259" key="7">
    <source>
        <dbReference type="Pfam" id="PF00892"/>
    </source>
</evidence>
<dbReference type="Pfam" id="PF00892">
    <property type="entry name" value="EamA"/>
    <property type="match status" value="2"/>
</dbReference>
<organism evidence="8 9">
    <name type="scientific">Pigmentiphaga humi</name>
    <dbReference type="NCBI Taxonomy" id="2478468"/>
    <lineage>
        <taxon>Bacteria</taxon>
        <taxon>Pseudomonadati</taxon>
        <taxon>Pseudomonadota</taxon>
        <taxon>Betaproteobacteria</taxon>
        <taxon>Burkholderiales</taxon>
        <taxon>Alcaligenaceae</taxon>
        <taxon>Pigmentiphaga</taxon>
    </lineage>
</organism>
<feature type="transmembrane region" description="Helical" evidence="6">
    <location>
        <begin position="126"/>
        <end position="149"/>
    </location>
</feature>
<comment type="subcellular location">
    <subcellularLocation>
        <location evidence="1">Cell membrane</location>
        <topology evidence="1">Multi-pass membrane protein</topology>
    </subcellularLocation>
</comment>
<evidence type="ECO:0000256" key="2">
    <source>
        <dbReference type="ARBA" id="ARBA00022475"/>
    </source>
</evidence>
<evidence type="ECO:0000256" key="5">
    <source>
        <dbReference type="ARBA" id="ARBA00023136"/>
    </source>
</evidence>
<evidence type="ECO:0000313" key="8">
    <source>
        <dbReference type="EMBL" id="VCU71362.1"/>
    </source>
</evidence>
<dbReference type="GO" id="GO:0005886">
    <property type="term" value="C:plasma membrane"/>
    <property type="evidence" value="ECO:0007669"/>
    <property type="project" value="UniProtKB-SubCell"/>
</dbReference>
<protein>
    <submittedName>
        <fullName evidence="8">Putative inner membrane transporter yiJE</fullName>
    </submittedName>
</protein>
<feature type="transmembrane region" description="Helical" evidence="6">
    <location>
        <begin position="71"/>
        <end position="90"/>
    </location>
</feature>
<dbReference type="PANTHER" id="PTHR32322">
    <property type="entry name" value="INNER MEMBRANE TRANSPORTER"/>
    <property type="match status" value="1"/>
</dbReference>
<dbReference type="SUPFAM" id="SSF103481">
    <property type="entry name" value="Multidrug resistance efflux transporter EmrE"/>
    <property type="match status" value="2"/>
</dbReference>
<dbReference type="AlphaFoldDB" id="A0A3P4B5N0"/>
<sequence length="294" mass="30786">MPKRPLDTGAVAMLVLLCASWGGQQVAVKIALPAFPPFLQMGLRSLGAGLLVLAYCLATGRGRLFRRGGDLGLLLWSAACFTGEFVLLYVGLQWTDASRTALFLYTAPFFVAVGATWLLPAERLRWAQWLGLGLSFCGTAIVLGVPHAAASRYALLGDLMIIAAGALWAATTLVIKTTRLAGSPPEKVLLYQLGVSGVAGLLVAALMGESVGAATWGQAAALSYQTIWIAGVTFLLWLRLLANYPASTLQAATSMSPLFGVAFAALVLGEPISPLFALAVGLVVAGLVLLNRRG</sequence>
<evidence type="ECO:0000256" key="3">
    <source>
        <dbReference type="ARBA" id="ARBA00022692"/>
    </source>
</evidence>
<evidence type="ECO:0000256" key="4">
    <source>
        <dbReference type="ARBA" id="ARBA00022989"/>
    </source>
</evidence>
<proteinExistence type="predicted"/>
<feature type="transmembrane region" description="Helical" evidence="6">
    <location>
        <begin position="219"/>
        <end position="241"/>
    </location>
</feature>
<reference evidence="8 9" key="1">
    <citation type="submission" date="2018-10" db="EMBL/GenBank/DDBJ databases">
        <authorList>
            <person name="Criscuolo A."/>
        </authorList>
    </citation>
    <scope>NUCLEOTIDE SEQUENCE [LARGE SCALE GENOMIC DNA]</scope>
    <source>
        <strain evidence="8">DnA1</strain>
    </source>
</reference>
<feature type="domain" description="EamA" evidence="7">
    <location>
        <begin position="11"/>
        <end position="143"/>
    </location>
</feature>
<accession>A0A3P4B5N0</accession>
<feature type="transmembrane region" description="Helical" evidence="6">
    <location>
        <begin position="155"/>
        <end position="176"/>
    </location>
</feature>
<dbReference type="PANTHER" id="PTHR32322:SF18">
    <property type="entry name" value="S-ADENOSYLMETHIONINE_S-ADENOSYLHOMOCYSTEINE TRANSPORTER"/>
    <property type="match status" value="1"/>
</dbReference>
<evidence type="ECO:0000313" key="9">
    <source>
        <dbReference type="Proteomes" id="UP000277294"/>
    </source>
</evidence>
<evidence type="ECO:0000256" key="1">
    <source>
        <dbReference type="ARBA" id="ARBA00004651"/>
    </source>
</evidence>